<evidence type="ECO:0000313" key="1">
    <source>
        <dbReference type="EMBL" id="MEN2765830.1"/>
    </source>
</evidence>
<gene>
    <name evidence="1" type="ORF">ABC228_01400</name>
</gene>
<dbReference type="RefSeq" id="WP_345823302.1">
    <property type="nucleotide sequence ID" value="NZ_JBDIML010000001.1"/>
</dbReference>
<dbReference type="EMBL" id="JBDIML010000001">
    <property type="protein sequence ID" value="MEN2765830.1"/>
    <property type="molecule type" value="Genomic_DNA"/>
</dbReference>
<sequence>MAKNKIAKKLIKIKKGNKIIQVLEKTYQSVYKRNGWHLVEEETDKK</sequence>
<organism evidence="1 2">
    <name type="scientific">Ornithinibacillus xuwenensis</name>
    <dbReference type="NCBI Taxonomy" id="3144668"/>
    <lineage>
        <taxon>Bacteria</taxon>
        <taxon>Bacillati</taxon>
        <taxon>Bacillota</taxon>
        <taxon>Bacilli</taxon>
        <taxon>Bacillales</taxon>
        <taxon>Bacillaceae</taxon>
        <taxon>Ornithinibacillus</taxon>
    </lineage>
</organism>
<protein>
    <submittedName>
        <fullName evidence="1">Uncharacterized protein</fullName>
    </submittedName>
</protein>
<name>A0ABU9XC51_9BACI</name>
<evidence type="ECO:0000313" key="2">
    <source>
        <dbReference type="Proteomes" id="UP001444625"/>
    </source>
</evidence>
<keyword evidence="2" id="KW-1185">Reference proteome</keyword>
<proteinExistence type="predicted"/>
<dbReference type="Proteomes" id="UP001444625">
    <property type="component" value="Unassembled WGS sequence"/>
</dbReference>
<accession>A0ABU9XC51</accession>
<comment type="caution">
    <text evidence="1">The sequence shown here is derived from an EMBL/GenBank/DDBJ whole genome shotgun (WGS) entry which is preliminary data.</text>
</comment>
<reference evidence="1 2" key="1">
    <citation type="submission" date="2024-05" db="EMBL/GenBank/DDBJ databases">
        <authorList>
            <person name="Haq I."/>
            <person name="Ullah Z."/>
            <person name="Ahmad R."/>
            <person name="Li M."/>
            <person name="Tong Y."/>
        </authorList>
    </citation>
    <scope>NUCLEOTIDE SEQUENCE [LARGE SCALE GENOMIC DNA]</scope>
    <source>
        <strain evidence="1 2">16A2E</strain>
    </source>
</reference>